<dbReference type="PIRSF" id="PIRSF004848">
    <property type="entry name" value="YBL036c_PLPDEIII"/>
    <property type="match status" value="1"/>
</dbReference>
<evidence type="ECO:0000313" key="7">
    <source>
        <dbReference type="EMBL" id="OCB03763.1"/>
    </source>
</evidence>
<feature type="domain" description="Alanine racemase N-terminal" evidence="5">
    <location>
        <begin position="30"/>
        <end position="218"/>
    </location>
</feature>
<dbReference type="Pfam" id="PF01168">
    <property type="entry name" value="Ala_racemase_N"/>
    <property type="match status" value="1"/>
</dbReference>
<reference evidence="7 10" key="3">
    <citation type="submission" date="2016-07" db="EMBL/GenBank/DDBJ databases">
        <title>Draft genome of a psychrotolerant acidophile Acidithiobacillus ferrivorans strain YL15.</title>
        <authorList>
            <person name="Peng T."/>
            <person name="Ma L."/>
            <person name="Nan M."/>
            <person name="An N."/>
            <person name="Wang M."/>
            <person name="Qiu G."/>
            <person name="Zeng W."/>
        </authorList>
    </citation>
    <scope>NUCLEOTIDE SEQUENCE [LARGE SCALE GENOMIC DNA]</scope>
    <source>
        <strain evidence="7 10">YL15</strain>
    </source>
</reference>
<dbReference type="PANTHER" id="PTHR10146">
    <property type="entry name" value="PROLINE SYNTHETASE CO-TRANSCRIBED BACTERIAL HOMOLOG PROTEIN"/>
    <property type="match status" value="1"/>
</dbReference>
<dbReference type="SUPFAM" id="SSF51419">
    <property type="entry name" value="PLP-binding barrel"/>
    <property type="match status" value="1"/>
</dbReference>
<feature type="modified residue" description="N6-(pyridoxal phosphate)lysine" evidence="2 3">
    <location>
        <position position="27"/>
    </location>
</feature>
<dbReference type="EMBL" id="MASQ01000048">
    <property type="protein sequence ID" value="OCB03763.1"/>
    <property type="molecule type" value="Genomic_DNA"/>
</dbReference>
<dbReference type="Proteomes" id="UP000093129">
    <property type="component" value="Unassembled WGS sequence"/>
</dbReference>
<evidence type="ECO:0000256" key="2">
    <source>
        <dbReference type="HAMAP-Rule" id="MF_02087"/>
    </source>
</evidence>
<dbReference type="HAMAP" id="MF_02087">
    <property type="entry name" value="PLP_homeostasis"/>
    <property type="match status" value="1"/>
</dbReference>
<protein>
    <recommendedName>
        <fullName evidence="2">Pyridoxal phosphate homeostasis protein</fullName>
        <shortName evidence="2">PLP homeostasis protein</shortName>
    </recommendedName>
</protein>
<dbReference type="RefSeq" id="WP_035190950.1">
    <property type="nucleotide sequence ID" value="NZ_CCCS020000002.1"/>
</dbReference>
<evidence type="ECO:0000313" key="10">
    <source>
        <dbReference type="Proteomes" id="UP000093129"/>
    </source>
</evidence>
<evidence type="ECO:0000256" key="1">
    <source>
        <dbReference type="ARBA" id="ARBA00022898"/>
    </source>
</evidence>
<reference evidence="8 12" key="5">
    <citation type="submission" date="2020-07" db="EMBL/GenBank/DDBJ databases">
        <title>Complete genome sequence analysis of Acidithiobacillus ferrivorans XJFY6S-08 reveals extreme environmental adaptation to alpine acid mine drainage.</title>
        <authorList>
            <person name="Yan L."/>
            <person name="Ni Y."/>
        </authorList>
    </citation>
    <scope>NUCLEOTIDE SEQUENCE [LARGE SCALE GENOMIC DNA]</scope>
    <source>
        <strain evidence="8 12">XJFY6S-08</strain>
    </source>
</reference>
<evidence type="ECO:0000313" key="9">
    <source>
        <dbReference type="EMBL" id="SMH66996.1"/>
    </source>
</evidence>
<dbReference type="EMBL" id="LT841305">
    <property type="protein sequence ID" value="SMH66996.1"/>
    <property type="molecule type" value="Genomic_DNA"/>
</dbReference>
<keyword evidence="11" id="KW-1185">Reference proteome</keyword>
<dbReference type="GO" id="GO:0030170">
    <property type="term" value="F:pyridoxal phosphate binding"/>
    <property type="evidence" value="ECO:0007669"/>
    <property type="project" value="UniProtKB-UniRule"/>
</dbReference>
<evidence type="ECO:0000313" key="8">
    <source>
        <dbReference type="EMBL" id="QQD72438.1"/>
    </source>
</evidence>
<dbReference type="Proteomes" id="UP000193925">
    <property type="component" value="Chromosome AFERRI"/>
</dbReference>
<dbReference type="PANTHER" id="PTHR10146:SF14">
    <property type="entry name" value="PYRIDOXAL PHOSPHATE HOMEOSTASIS PROTEIN"/>
    <property type="match status" value="1"/>
</dbReference>
<evidence type="ECO:0000256" key="4">
    <source>
        <dbReference type="RuleBase" id="RU004514"/>
    </source>
</evidence>
<dbReference type="EMBL" id="CCCS020000002">
    <property type="protein sequence ID" value="CDQ08795.1"/>
    <property type="molecule type" value="Genomic_DNA"/>
</dbReference>
<proteinExistence type="inferred from homology"/>
<organism evidence="6">
    <name type="scientific">Acidithiobacillus ferrivorans</name>
    <dbReference type="NCBI Taxonomy" id="160808"/>
    <lineage>
        <taxon>Bacteria</taxon>
        <taxon>Pseudomonadati</taxon>
        <taxon>Pseudomonadota</taxon>
        <taxon>Acidithiobacillia</taxon>
        <taxon>Acidithiobacillales</taxon>
        <taxon>Acidithiobacillaceae</taxon>
        <taxon>Acidithiobacillus</taxon>
    </lineage>
</organism>
<reference evidence="6" key="2">
    <citation type="submission" date="2014-07" db="EMBL/GenBank/DDBJ databases">
        <title>Initial genome analysis of the psychrotolerant acidophile Acidithiobacillus ferrivorans CF27: insights into iron and sulfur oxidation pathways and into biofilm formation.</title>
        <authorList>
            <person name="Talla E."/>
            <person name="Hedrich S."/>
            <person name="Mangenot S."/>
            <person name="Ji B."/>
            <person name="Johnson D.B."/>
            <person name="Barbe V."/>
            <person name="Bonnefoy V."/>
        </authorList>
    </citation>
    <scope>NUCLEOTIDE SEQUENCE [LARGE SCALE GENOMIC DNA]</scope>
    <source>
        <strain evidence="6">CF27</strain>
    </source>
</reference>
<name>A0A060UJW1_9PROT</name>
<dbReference type="InterPro" id="IPR029066">
    <property type="entry name" value="PLP-binding_barrel"/>
</dbReference>
<evidence type="ECO:0000313" key="6">
    <source>
        <dbReference type="EMBL" id="CDQ08795.1"/>
    </source>
</evidence>
<evidence type="ECO:0000313" key="12">
    <source>
        <dbReference type="Proteomes" id="UP000595420"/>
    </source>
</evidence>
<evidence type="ECO:0000256" key="3">
    <source>
        <dbReference type="PIRSR" id="PIRSR004848-1"/>
    </source>
</evidence>
<dbReference type="Gene3D" id="3.20.20.10">
    <property type="entry name" value="Alanine racemase"/>
    <property type="match status" value="1"/>
</dbReference>
<sequence length="223" mass="24502">MPLAERLTHVQCAIADRPPQCLLAASKGVAAKTLRRAYALGLRHFGENYLQEALDKQMALSDLDGIVWHFIGRIQRNKTAALARHFDWVESVDRSLIAERLNTARAGMVAPLNVLIEVAVSAEDSKGGCAPEEVPELALAISRLSHLRLRGLMALVHPQAEQADADFRRMAELFFALQQTPVHADLDTLSMGTSADYLQALQHSATEIRLGTILFGARTQESL</sequence>
<dbReference type="PROSITE" id="PS01211">
    <property type="entry name" value="UPF0001"/>
    <property type="match status" value="1"/>
</dbReference>
<keyword evidence="1 2" id="KW-0663">Pyridoxal phosphate</keyword>
<comment type="function">
    <text evidence="2">Pyridoxal 5'-phosphate (PLP)-binding protein, which is involved in PLP homeostasis.</text>
</comment>
<gene>
    <name evidence="9" type="primary">yggS</name>
    <name evidence="6" type="ORF">AFERRI_100230</name>
    <name evidence="9" type="ORF">AFERRI_50197</name>
    <name evidence="7" type="ORF">BBC27_06390</name>
    <name evidence="8" type="ORF">H2515_13820</name>
</gene>
<reference evidence="6" key="1">
    <citation type="submission" date="2014-03" db="EMBL/GenBank/DDBJ databases">
        <authorList>
            <person name="Genoscope - CEA"/>
        </authorList>
    </citation>
    <scope>NUCLEOTIDE SEQUENCE [LARGE SCALE GENOMIC DNA]</scope>
    <source>
        <strain evidence="6">CF27</strain>
    </source>
</reference>
<comment type="similarity">
    <text evidence="2 4">Belongs to the pyridoxal phosphate-binding protein YggS/PROSC family.</text>
</comment>
<evidence type="ECO:0000313" key="11">
    <source>
        <dbReference type="Proteomes" id="UP000193925"/>
    </source>
</evidence>
<dbReference type="Proteomes" id="UP000595420">
    <property type="component" value="Chromosome"/>
</dbReference>
<comment type="cofactor">
    <cofactor evidence="3">
        <name>pyridoxal 5'-phosphate</name>
        <dbReference type="ChEBI" id="CHEBI:597326"/>
    </cofactor>
</comment>
<dbReference type="InterPro" id="IPR011078">
    <property type="entry name" value="PyrdxlP_homeostasis"/>
</dbReference>
<accession>A0A060UJW1</accession>
<dbReference type="InterPro" id="IPR001608">
    <property type="entry name" value="Ala_racemase_N"/>
</dbReference>
<dbReference type="AlphaFoldDB" id="A0A060UJW1"/>
<reference evidence="9 11" key="4">
    <citation type="submission" date="2017-03" db="EMBL/GenBank/DDBJ databases">
        <authorList>
            <person name="Regsiter A."/>
            <person name="William W."/>
        </authorList>
    </citation>
    <scope>NUCLEOTIDE SEQUENCE [LARGE SCALE GENOMIC DNA]</scope>
    <source>
        <strain evidence="9">PRJEB5721</strain>
    </source>
</reference>
<dbReference type="EMBL" id="CP059488">
    <property type="protein sequence ID" value="QQD72438.1"/>
    <property type="molecule type" value="Genomic_DNA"/>
</dbReference>
<evidence type="ECO:0000259" key="5">
    <source>
        <dbReference type="Pfam" id="PF01168"/>
    </source>
</evidence>
<dbReference type="NCBIfam" id="TIGR00044">
    <property type="entry name" value="YggS family pyridoxal phosphate-dependent enzyme"/>
    <property type="match status" value="1"/>
</dbReference>